<proteinExistence type="predicted"/>
<organism evidence="1 2">
    <name type="scientific">Streptomyces dangxiongensis</name>
    <dbReference type="NCBI Taxonomy" id="1442032"/>
    <lineage>
        <taxon>Bacteria</taxon>
        <taxon>Bacillati</taxon>
        <taxon>Actinomycetota</taxon>
        <taxon>Actinomycetes</taxon>
        <taxon>Kitasatosporales</taxon>
        <taxon>Streptomycetaceae</taxon>
        <taxon>Streptomyces</taxon>
    </lineage>
</organism>
<dbReference type="EMBL" id="CP033073">
    <property type="protein sequence ID" value="AYN43189.1"/>
    <property type="molecule type" value="Genomic_DNA"/>
</dbReference>
<name>A0A3G2JQF2_9ACTN</name>
<dbReference type="KEGG" id="sdd:D9753_34720"/>
<protein>
    <submittedName>
        <fullName evidence="1">Uncharacterized protein</fullName>
    </submittedName>
</protein>
<evidence type="ECO:0000313" key="1">
    <source>
        <dbReference type="EMBL" id="AYN43189.1"/>
    </source>
</evidence>
<keyword evidence="2" id="KW-1185">Reference proteome</keyword>
<dbReference type="OrthoDB" id="4541444at2"/>
<sequence>MSVCEAGCGICAEARGRFDALRAESLVQRRRFEQIGRYPYAAGRHTLHRTGCRAVSVGDVESDAGPWLHGALTRFAHDGSTSSGWTTHMRVMTRCEAEAWVTERIGPRGGLRYRLCGICTPELPVAD</sequence>
<gene>
    <name evidence="1" type="ORF">D9753_34720</name>
</gene>
<dbReference type="Proteomes" id="UP000268329">
    <property type="component" value="Chromosome"/>
</dbReference>
<accession>A0A3G2JQF2</accession>
<evidence type="ECO:0000313" key="2">
    <source>
        <dbReference type="Proteomes" id="UP000268329"/>
    </source>
</evidence>
<dbReference type="AlphaFoldDB" id="A0A3G2JQF2"/>
<reference evidence="1 2" key="1">
    <citation type="submission" date="2018-10" db="EMBL/GenBank/DDBJ databases">
        <title>The genome of Streptomyces dangxiongensis Z022.</title>
        <authorList>
            <person name="Zhang B."/>
        </authorList>
    </citation>
    <scope>NUCLEOTIDE SEQUENCE [LARGE SCALE GENOMIC DNA]</scope>
    <source>
        <strain evidence="1 2">Z022</strain>
    </source>
</reference>